<accession>A0A382QVF2</accession>
<name>A0A382QVF2_9ZZZZ</name>
<reference evidence="1" key="1">
    <citation type="submission" date="2018-05" db="EMBL/GenBank/DDBJ databases">
        <authorList>
            <person name="Lanie J.A."/>
            <person name="Ng W.-L."/>
            <person name="Kazmierczak K.M."/>
            <person name="Andrzejewski T.M."/>
            <person name="Davidsen T.M."/>
            <person name="Wayne K.J."/>
            <person name="Tettelin H."/>
            <person name="Glass J.I."/>
            <person name="Rusch D."/>
            <person name="Podicherti R."/>
            <person name="Tsui H.-C.T."/>
            <person name="Winkler M.E."/>
        </authorList>
    </citation>
    <scope>NUCLEOTIDE SEQUENCE</scope>
</reference>
<protein>
    <submittedName>
        <fullName evidence="1">Uncharacterized protein</fullName>
    </submittedName>
</protein>
<evidence type="ECO:0000313" key="1">
    <source>
        <dbReference type="EMBL" id="SVC88301.1"/>
    </source>
</evidence>
<feature type="non-terminal residue" evidence="1">
    <location>
        <position position="247"/>
    </location>
</feature>
<organism evidence="1">
    <name type="scientific">marine metagenome</name>
    <dbReference type="NCBI Taxonomy" id="408172"/>
    <lineage>
        <taxon>unclassified sequences</taxon>
        <taxon>metagenomes</taxon>
        <taxon>ecological metagenomes</taxon>
    </lineage>
</organism>
<dbReference type="AlphaFoldDB" id="A0A382QVF2"/>
<sequence length="247" mass="28259">MKEKIILFFLFISFNAHSAQQAYNSNHQNESMCNSTHFDKYLGAQNAISLNITVEKSRKWGKNYIQAVTDTSSNIHIPHIILEKYKKNFNADIEVSFNNGLICYFPAKIRISGDGKDHLNAPPPITSLDVKLLRGNINSSTKFKLFLPPTKGNDNEIFVSALLNNLKFVVPKTYYVPTTFNGQEVTFLFQEKITKELLESNQLREGPILEGDERFLWRKDSGTDKTYDRFNLARLVNREWADKGLSG</sequence>
<proteinExistence type="predicted"/>
<dbReference type="EMBL" id="UINC01116510">
    <property type="protein sequence ID" value="SVC88301.1"/>
    <property type="molecule type" value="Genomic_DNA"/>
</dbReference>
<gene>
    <name evidence="1" type="ORF">METZ01_LOCUS341155</name>
</gene>